<gene>
    <name evidence="6" type="ORF">S01H1_24722</name>
</gene>
<dbReference type="PANTHER" id="PTHR30265">
    <property type="entry name" value="RHO-INTERACTING TRANSCRIPTION TERMINATION FACTOR NUSG"/>
    <property type="match status" value="1"/>
</dbReference>
<dbReference type="PRINTS" id="PR00338">
    <property type="entry name" value="NUSGTNSCPFCT"/>
</dbReference>
<comment type="caution">
    <text evidence="6">The sequence shown here is derived from an EMBL/GenBank/DDBJ whole genome shotgun (WGS) entry which is preliminary data.</text>
</comment>
<keyword evidence="1" id="KW-0806">Transcription termination</keyword>
<dbReference type="FunFam" id="2.30.30.30:FF:000002">
    <property type="entry name" value="Transcription termination/antitermination factor NusG"/>
    <property type="match status" value="1"/>
</dbReference>
<dbReference type="InterPro" id="IPR008991">
    <property type="entry name" value="Translation_prot_SH3-like_sf"/>
</dbReference>
<proteinExistence type="predicted"/>
<keyword evidence="3" id="KW-0805">Transcription regulation</keyword>
<organism evidence="6">
    <name type="scientific">marine sediment metagenome</name>
    <dbReference type="NCBI Taxonomy" id="412755"/>
    <lineage>
        <taxon>unclassified sequences</taxon>
        <taxon>metagenomes</taxon>
        <taxon>ecological metagenomes</taxon>
    </lineage>
</organism>
<dbReference type="InterPro" id="IPR043425">
    <property type="entry name" value="NusG-like"/>
</dbReference>
<evidence type="ECO:0000256" key="1">
    <source>
        <dbReference type="ARBA" id="ARBA00022472"/>
    </source>
</evidence>
<dbReference type="SUPFAM" id="SSF50104">
    <property type="entry name" value="Translation proteins SH3-like domain"/>
    <property type="match status" value="1"/>
</dbReference>
<dbReference type="GO" id="GO:0006353">
    <property type="term" value="P:DNA-templated transcription termination"/>
    <property type="evidence" value="ECO:0007669"/>
    <property type="project" value="UniProtKB-KW"/>
</dbReference>
<dbReference type="EMBL" id="BARS01014882">
    <property type="protein sequence ID" value="GAF97761.1"/>
    <property type="molecule type" value="Genomic_DNA"/>
</dbReference>
<keyword evidence="4" id="KW-0804">Transcription</keyword>
<dbReference type="GO" id="GO:0005829">
    <property type="term" value="C:cytosol"/>
    <property type="evidence" value="ECO:0007669"/>
    <property type="project" value="TreeGrafter"/>
</dbReference>
<evidence type="ECO:0000313" key="6">
    <source>
        <dbReference type="EMBL" id="GAF97761.1"/>
    </source>
</evidence>
<dbReference type="GO" id="GO:0031564">
    <property type="term" value="P:transcription antitermination"/>
    <property type="evidence" value="ECO:0007669"/>
    <property type="project" value="UniProtKB-KW"/>
</dbReference>
<feature type="domain" description="KOW" evidence="5">
    <location>
        <begin position="20"/>
        <end position="49"/>
    </location>
</feature>
<evidence type="ECO:0000259" key="5">
    <source>
        <dbReference type="Pfam" id="PF00467"/>
    </source>
</evidence>
<evidence type="ECO:0000256" key="4">
    <source>
        <dbReference type="ARBA" id="ARBA00023163"/>
    </source>
</evidence>
<dbReference type="PANTHER" id="PTHR30265:SF2">
    <property type="entry name" value="TRANSCRIPTION TERMINATION_ANTITERMINATION PROTEIN NUSG"/>
    <property type="match status" value="1"/>
</dbReference>
<dbReference type="CDD" id="cd06091">
    <property type="entry name" value="KOW_NusG"/>
    <property type="match status" value="1"/>
</dbReference>
<protein>
    <recommendedName>
        <fullName evidence="5">KOW domain-containing protein</fullName>
    </recommendedName>
</protein>
<name>X0UEM5_9ZZZZ</name>
<dbReference type="InterPro" id="IPR005824">
    <property type="entry name" value="KOW"/>
</dbReference>
<feature type="non-terminal residue" evidence="6">
    <location>
        <position position="1"/>
    </location>
</feature>
<reference evidence="6" key="1">
    <citation type="journal article" date="2014" name="Front. Microbiol.">
        <title>High frequency of phylogenetically diverse reductive dehalogenase-homologous genes in deep subseafloor sedimentary metagenomes.</title>
        <authorList>
            <person name="Kawai M."/>
            <person name="Futagami T."/>
            <person name="Toyoda A."/>
            <person name="Takaki Y."/>
            <person name="Nishi S."/>
            <person name="Hori S."/>
            <person name="Arai W."/>
            <person name="Tsubouchi T."/>
            <person name="Morono Y."/>
            <person name="Uchiyama I."/>
            <person name="Ito T."/>
            <person name="Fujiyama A."/>
            <person name="Inagaki F."/>
            <person name="Takami H."/>
        </authorList>
    </citation>
    <scope>NUCLEOTIDE SEQUENCE</scope>
    <source>
        <strain evidence="6">Expedition CK06-06</strain>
    </source>
</reference>
<dbReference type="InterPro" id="IPR001062">
    <property type="entry name" value="Transcrpt_antiterm_NusG"/>
</dbReference>
<dbReference type="Gene3D" id="2.30.30.30">
    <property type="match status" value="1"/>
</dbReference>
<sequence length="70" mass="7971">SILRQMRSEEPRVKVGFTMGQSVRITDGPFIDFIGTVDDINVEKGKVKVLVSFFGRETPVELDFLQVERL</sequence>
<evidence type="ECO:0000256" key="3">
    <source>
        <dbReference type="ARBA" id="ARBA00023015"/>
    </source>
</evidence>
<accession>X0UEM5</accession>
<dbReference type="AlphaFoldDB" id="X0UEM5"/>
<evidence type="ECO:0000256" key="2">
    <source>
        <dbReference type="ARBA" id="ARBA00022814"/>
    </source>
</evidence>
<dbReference type="GO" id="GO:0032784">
    <property type="term" value="P:regulation of DNA-templated transcription elongation"/>
    <property type="evidence" value="ECO:0007669"/>
    <property type="project" value="InterPro"/>
</dbReference>
<dbReference type="Pfam" id="PF00467">
    <property type="entry name" value="KOW"/>
    <property type="match status" value="1"/>
</dbReference>
<dbReference type="InterPro" id="IPR014722">
    <property type="entry name" value="Rib_uL2_dom2"/>
</dbReference>
<keyword evidence="2" id="KW-0889">Transcription antitermination</keyword>